<gene>
    <name evidence="6 9" type="primary">hisB</name>
    <name evidence="9" type="ORF">FYJ65_00685</name>
</gene>
<dbReference type="InterPro" id="IPR020565">
    <property type="entry name" value="ImidazoleglycerP_deHydtase_CS"/>
</dbReference>
<evidence type="ECO:0000313" key="10">
    <source>
        <dbReference type="Proteomes" id="UP000469424"/>
    </source>
</evidence>
<evidence type="ECO:0000256" key="5">
    <source>
        <dbReference type="ARBA" id="ARBA00023239"/>
    </source>
</evidence>
<evidence type="ECO:0000256" key="7">
    <source>
        <dbReference type="RuleBase" id="RU000599"/>
    </source>
</evidence>
<evidence type="ECO:0000313" key="9">
    <source>
        <dbReference type="EMBL" id="MST69867.1"/>
    </source>
</evidence>
<keyword evidence="5 6" id="KW-0456">Lyase</keyword>
<dbReference type="HAMAP" id="MF_00076">
    <property type="entry name" value="HisB"/>
    <property type="match status" value="1"/>
</dbReference>
<sequence>MRKAEVNRSTGETQVQLYLDLDGSGWSEIDTGIGFMDHMLVLLAKHAGFDLKVKCQGDVYVDDHHSVEDIGISLGLAFAKALGDKQGICRYGDTTLAMDEALILTSLDISGRSYLDYRMEIPTEKVGTFDTELAEEFVMGFVRNAGVTLHIRQLAGTNSHHIIEGMFKSLAHTLRKAVAVDERFRNEIPSTKGRLTETEEDVIPIEDEYDDVPRGLGSDTYSKGIAKGMTQQVSREPAAPVRKELSSTEELEKELLKKGLL</sequence>
<feature type="region of interest" description="Disordered" evidence="8">
    <location>
        <begin position="220"/>
        <end position="248"/>
    </location>
</feature>
<dbReference type="Proteomes" id="UP000469424">
    <property type="component" value="Unassembled WGS sequence"/>
</dbReference>
<dbReference type="RefSeq" id="WP_154553425.1">
    <property type="nucleotide sequence ID" value="NZ_JBJESO010000017.1"/>
</dbReference>
<dbReference type="Pfam" id="PF00475">
    <property type="entry name" value="IGPD"/>
    <property type="match status" value="1"/>
</dbReference>
<comment type="catalytic activity">
    <reaction evidence="6 7">
        <text>D-erythro-1-(imidazol-4-yl)glycerol 3-phosphate = 3-(imidazol-4-yl)-2-oxopropyl phosphate + H2O</text>
        <dbReference type="Rhea" id="RHEA:11040"/>
        <dbReference type="ChEBI" id="CHEBI:15377"/>
        <dbReference type="ChEBI" id="CHEBI:57766"/>
        <dbReference type="ChEBI" id="CHEBI:58278"/>
        <dbReference type="EC" id="4.2.1.19"/>
    </reaction>
</comment>
<dbReference type="EC" id="4.2.1.19" evidence="6 7"/>
<dbReference type="NCBIfam" id="NF002114">
    <property type="entry name" value="PRK00951.2-4"/>
    <property type="match status" value="1"/>
</dbReference>
<dbReference type="Gene3D" id="3.30.230.40">
    <property type="entry name" value="Imidazole glycerol phosphate dehydratase, domain 1"/>
    <property type="match status" value="2"/>
</dbReference>
<reference evidence="9 10" key="1">
    <citation type="submission" date="2019-08" db="EMBL/GenBank/DDBJ databases">
        <title>In-depth cultivation of the pig gut microbiome towards novel bacterial diversity and tailored functional studies.</title>
        <authorList>
            <person name="Wylensek D."/>
            <person name="Hitch T.C.A."/>
            <person name="Clavel T."/>
        </authorList>
    </citation>
    <scope>NUCLEOTIDE SEQUENCE [LARGE SCALE GENOMIC DNA]</scope>
    <source>
        <strain evidence="9 10">WCA-MUC-591-APC-4B</strain>
    </source>
</reference>
<keyword evidence="4 6" id="KW-0368">Histidine biosynthesis</keyword>
<dbReference type="InterPro" id="IPR038494">
    <property type="entry name" value="IGPD_sf"/>
</dbReference>
<dbReference type="PANTHER" id="PTHR23133:SF2">
    <property type="entry name" value="IMIDAZOLEGLYCEROL-PHOSPHATE DEHYDRATASE"/>
    <property type="match status" value="1"/>
</dbReference>
<keyword evidence="3 6" id="KW-0028">Amino-acid biosynthesis</keyword>
<dbReference type="FunFam" id="3.30.230.40:FF:000001">
    <property type="entry name" value="Imidazoleglycerol-phosphate dehydratase HisB"/>
    <property type="match status" value="1"/>
</dbReference>
<keyword evidence="6" id="KW-0963">Cytoplasm</keyword>
<dbReference type="NCBIfam" id="NF002111">
    <property type="entry name" value="PRK00951.2-1"/>
    <property type="match status" value="1"/>
</dbReference>
<dbReference type="AlphaFoldDB" id="A0A6N7X2I7"/>
<evidence type="ECO:0000256" key="2">
    <source>
        <dbReference type="ARBA" id="ARBA00016664"/>
    </source>
</evidence>
<dbReference type="UniPathway" id="UPA00031">
    <property type="reaction ID" value="UER00011"/>
</dbReference>
<dbReference type="GO" id="GO:0000105">
    <property type="term" value="P:L-histidine biosynthetic process"/>
    <property type="evidence" value="ECO:0007669"/>
    <property type="project" value="UniProtKB-UniRule"/>
</dbReference>
<dbReference type="FunFam" id="3.30.230.40:FF:000003">
    <property type="entry name" value="Imidazoleglycerol-phosphate dehydratase HisB"/>
    <property type="match status" value="1"/>
</dbReference>
<protein>
    <recommendedName>
        <fullName evidence="2 6">Imidazoleglycerol-phosphate dehydratase</fullName>
        <shortName evidence="6">IGPD</shortName>
        <ecNumber evidence="6 7">4.2.1.19</ecNumber>
    </recommendedName>
</protein>
<dbReference type="PANTHER" id="PTHR23133">
    <property type="entry name" value="IMIDAZOLEGLYCEROL-PHOSPHATE DEHYDRATASE HIS7"/>
    <property type="match status" value="1"/>
</dbReference>
<comment type="similarity">
    <text evidence="6 7">Belongs to the imidazoleglycerol-phosphate dehydratase family.</text>
</comment>
<comment type="pathway">
    <text evidence="1 6 7">Amino-acid biosynthesis; L-histidine biosynthesis; L-histidine from 5-phospho-alpha-D-ribose 1-diphosphate: step 6/9.</text>
</comment>
<dbReference type="PROSITE" id="PS00955">
    <property type="entry name" value="IGP_DEHYDRATASE_2"/>
    <property type="match status" value="1"/>
</dbReference>
<dbReference type="GO" id="GO:0005737">
    <property type="term" value="C:cytoplasm"/>
    <property type="evidence" value="ECO:0007669"/>
    <property type="project" value="UniProtKB-SubCell"/>
</dbReference>
<evidence type="ECO:0000256" key="1">
    <source>
        <dbReference type="ARBA" id="ARBA00005047"/>
    </source>
</evidence>
<dbReference type="CDD" id="cd07914">
    <property type="entry name" value="IGPD"/>
    <property type="match status" value="1"/>
</dbReference>
<dbReference type="PROSITE" id="PS00954">
    <property type="entry name" value="IGP_DEHYDRATASE_1"/>
    <property type="match status" value="1"/>
</dbReference>
<organism evidence="9 10">
    <name type="scientific">Mogibacterium kristiansenii</name>
    <dbReference type="NCBI Taxonomy" id="2606708"/>
    <lineage>
        <taxon>Bacteria</taxon>
        <taxon>Bacillati</taxon>
        <taxon>Bacillota</taxon>
        <taxon>Clostridia</taxon>
        <taxon>Peptostreptococcales</taxon>
        <taxon>Anaerovoracaceae</taxon>
        <taxon>Mogibacterium</taxon>
    </lineage>
</organism>
<accession>A0A6N7X2I7</accession>
<name>A0A6N7X2I7_9FIRM</name>
<dbReference type="InterPro" id="IPR020568">
    <property type="entry name" value="Ribosomal_Su5_D2-typ_SF"/>
</dbReference>
<dbReference type="SUPFAM" id="SSF54211">
    <property type="entry name" value="Ribosomal protein S5 domain 2-like"/>
    <property type="match status" value="2"/>
</dbReference>
<keyword evidence="10" id="KW-1185">Reference proteome</keyword>
<evidence type="ECO:0000256" key="8">
    <source>
        <dbReference type="SAM" id="MobiDB-lite"/>
    </source>
</evidence>
<proteinExistence type="inferred from homology"/>
<dbReference type="InterPro" id="IPR000807">
    <property type="entry name" value="ImidazoleglycerolP_deHydtase"/>
</dbReference>
<evidence type="ECO:0000256" key="4">
    <source>
        <dbReference type="ARBA" id="ARBA00023102"/>
    </source>
</evidence>
<dbReference type="EMBL" id="VUNA01000001">
    <property type="protein sequence ID" value="MST69867.1"/>
    <property type="molecule type" value="Genomic_DNA"/>
</dbReference>
<comment type="subcellular location">
    <subcellularLocation>
        <location evidence="6 7">Cytoplasm</location>
    </subcellularLocation>
</comment>
<comment type="caution">
    <text evidence="9">The sequence shown here is derived from an EMBL/GenBank/DDBJ whole genome shotgun (WGS) entry which is preliminary data.</text>
</comment>
<dbReference type="GO" id="GO:0004424">
    <property type="term" value="F:imidazoleglycerol-phosphate dehydratase activity"/>
    <property type="evidence" value="ECO:0007669"/>
    <property type="project" value="UniProtKB-UniRule"/>
</dbReference>
<evidence type="ECO:0000256" key="3">
    <source>
        <dbReference type="ARBA" id="ARBA00022605"/>
    </source>
</evidence>
<evidence type="ECO:0000256" key="6">
    <source>
        <dbReference type="HAMAP-Rule" id="MF_00076"/>
    </source>
</evidence>